<name>A0AAN9GA25_9CAEN</name>
<dbReference type="InterPro" id="IPR036872">
    <property type="entry name" value="CH_dom_sf"/>
</dbReference>
<accession>A0AAN9GA25</accession>
<dbReference type="Gene3D" id="1.10.418.10">
    <property type="entry name" value="Calponin-like domain"/>
    <property type="match status" value="1"/>
</dbReference>
<feature type="compositionally biased region" description="Basic residues" evidence="2">
    <location>
        <begin position="1510"/>
        <end position="1532"/>
    </location>
</feature>
<feature type="region of interest" description="Disordered" evidence="2">
    <location>
        <begin position="1304"/>
        <end position="1468"/>
    </location>
</feature>
<keyword evidence="5" id="KW-1185">Reference proteome</keyword>
<feature type="compositionally biased region" description="Acidic residues" evidence="2">
    <location>
        <begin position="612"/>
        <end position="625"/>
    </location>
</feature>
<reference evidence="4 5" key="1">
    <citation type="submission" date="2024-02" db="EMBL/GenBank/DDBJ databases">
        <title>Chromosome-scale genome assembly of the rough periwinkle Littorina saxatilis.</title>
        <authorList>
            <person name="De Jode A."/>
            <person name="Faria R."/>
            <person name="Formenti G."/>
            <person name="Sims Y."/>
            <person name="Smith T.P."/>
            <person name="Tracey A."/>
            <person name="Wood J.M.D."/>
            <person name="Zagrodzka Z.B."/>
            <person name="Johannesson K."/>
            <person name="Butlin R.K."/>
            <person name="Leder E.H."/>
        </authorList>
    </citation>
    <scope>NUCLEOTIDE SEQUENCE [LARGE SCALE GENOMIC DNA]</scope>
    <source>
        <strain evidence="4">Snail1</strain>
        <tissue evidence="4">Muscle</tissue>
    </source>
</reference>
<feature type="compositionally biased region" description="Pro residues" evidence="2">
    <location>
        <begin position="820"/>
        <end position="829"/>
    </location>
</feature>
<dbReference type="GO" id="GO:0005737">
    <property type="term" value="C:cytoplasm"/>
    <property type="evidence" value="ECO:0007669"/>
    <property type="project" value="UniProtKB-ARBA"/>
</dbReference>
<feature type="coiled-coil region" evidence="1">
    <location>
        <begin position="1621"/>
        <end position="1648"/>
    </location>
</feature>
<feature type="compositionally biased region" description="Basic and acidic residues" evidence="2">
    <location>
        <begin position="705"/>
        <end position="714"/>
    </location>
</feature>
<protein>
    <recommendedName>
        <fullName evidence="3">Calponin-homology (CH) domain-containing protein</fullName>
    </recommendedName>
</protein>
<feature type="region of interest" description="Disordered" evidence="2">
    <location>
        <begin position="1485"/>
        <end position="1553"/>
    </location>
</feature>
<dbReference type="EMBL" id="JBAMIC010000011">
    <property type="protein sequence ID" value="KAK7100054.1"/>
    <property type="molecule type" value="Genomic_DNA"/>
</dbReference>
<dbReference type="InterPro" id="IPR056199">
    <property type="entry name" value="SPEF2_C"/>
</dbReference>
<feature type="region of interest" description="Disordered" evidence="2">
    <location>
        <begin position="680"/>
        <end position="724"/>
    </location>
</feature>
<feature type="region of interest" description="Disordered" evidence="2">
    <location>
        <begin position="607"/>
        <end position="644"/>
    </location>
</feature>
<proteinExistence type="predicted"/>
<dbReference type="InterPro" id="IPR001715">
    <property type="entry name" value="CH_dom"/>
</dbReference>
<dbReference type="InterPro" id="IPR027417">
    <property type="entry name" value="P-loop_NTPase"/>
</dbReference>
<feature type="compositionally biased region" description="Basic and acidic residues" evidence="2">
    <location>
        <begin position="1304"/>
        <end position="1316"/>
    </location>
</feature>
<evidence type="ECO:0000313" key="4">
    <source>
        <dbReference type="EMBL" id="KAK7100054.1"/>
    </source>
</evidence>
<keyword evidence="1" id="KW-0175">Coiled coil</keyword>
<dbReference type="PANTHER" id="PTHR14919">
    <property type="entry name" value="KPL2-RELATED"/>
    <property type="match status" value="1"/>
</dbReference>
<evidence type="ECO:0000259" key="3">
    <source>
        <dbReference type="PROSITE" id="PS50021"/>
    </source>
</evidence>
<gene>
    <name evidence="4" type="ORF">V1264_023059</name>
</gene>
<dbReference type="Proteomes" id="UP001374579">
    <property type="component" value="Unassembled WGS sequence"/>
</dbReference>
<evidence type="ECO:0000313" key="5">
    <source>
        <dbReference type="Proteomes" id="UP001374579"/>
    </source>
</evidence>
<feature type="domain" description="Calponin-homology (CH)" evidence="3">
    <location>
        <begin position="1"/>
        <end position="105"/>
    </location>
</feature>
<comment type="caution">
    <text evidence="4">The sequence shown here is derived from an EMBL/GenBank/DDBJ whole genome shotgun (WGS) entry which is preliminary data.</text>
</comment>
<feature type="region of interest" description="Disordered" evidence="2">
    <location>
        <begin position="952"/>
        <end position="1120"/>
    </location>
</feature>
<dbReference type="InterPro" id="IPR010441">
    <property type="entry name" value="CH_2"/>
</dbReference>
<dbReference type="PROSITE" id="PS50021">
    <property type="entry name" value="CH"/>
    <property type="match status" value="1"/>
</dbReference>
<feature type="compositionally biased region" description="Basic and acidic residues" evidence="2">
    <location>
        <begin position="1487"/>
        <end position="1509"/>
    </location>
</feature>
<dbReference type="InterPro" id="IPR052634">
    <property type="entry name" value="Sperm_flagellar-bone_growth"/>
</dbReference>
<dbReference type="SUPFAM" id="SSF52540">
    <property type="entry name" value="P-loop containing nucleoside triphosphate hydrolases"/>
    <property type="match status" value="1"/>
</dbReference>
<feature type="compositionally biased region" description="Basic and acidic residues" evidence="2">
    <location>
        <begin position="1019"/>
        <end position="1064"/>
    </location>
</feature>
<sequence length="2018" mass="228503">MTDILCRWLNTELNVAQKVDQSSFAREFSSGYLIGEVLHKYQLQDDFDQFSQSRTADSKLNNFTRLEPTLHLLGIPFDTNLAHDVMTEKHGIATRLMYQMYIALNNKKKANLTGVAMETQRPAAPAKLNAIESGIYKERLKHVTPRQTDLNLEQVASRFHEHQIRMEQTAFRERFLESENRLKQQQEQRHVLLERSRLLHAKQSEMVAKIKAATVHIPKPPAHQKKTAQELKIMRRKREADETIDSISKFEDKLKMMLLPPTDDGGDELDVSYILKRDEDRGDTVNLIKVSSNDEYICKIRKRLQEDGAAREEREKRRRKVLGEQMSAHQSQEEARREEMMVNRLMRQSQQERRIAVQLLQARHEKEVIRNNRIMREQQYQERRLKDFEDALNRESVLARLHKEEYREEIEAEQERHATIAAQRAEEQYRREYDSCYDIVCQIVDFSCKVAEYRQLTENLLPPKLMRDWTALFVSGCPLFETELVDTGEPTPEQILEEERQMLLDEGDFMEYKNMIGEWQPPEVVEIAAPPRSNPVVGHIIHRLYNIVHPPTPPPPPPEFPPFPIRACVVGKVFSGKTTAVRKLADDHRLVVLDAGQLVTEAVEAHRKNEVEEIPPEPEVVETEPEPAASQGEAAPGQPPMEGQVPVEMTTATAADGVGAGADLATVQEAVSPDRATALKTVADSSSASKLRRDSAGSKPSSVQRSRDKLKDPNEPQQDPDAFEVDGVYYRPSLRNKLGSKALKFLKKGRPVDDQIVVDILADAIKRIPEGTGWVIDGYPQNYNQAKLLEKALSGYDANAKDNSKIIPKSKARMSSLVPDPRPPPPPAEPVSGIDVVIVFDVEDELCLKRASGRTFTIQGEEKYHEEFKPPPEGSATGIGKQEKVIPVSDPGNDQEQIQHRITTFHDSWPKLEKWFTRFGTLKRVDAMDNQEAVFLEVEKILEDTVAKIQGKDVESSVPLESTEETQKPEEVPETAPGAPPETEPETSKEVTAPGGPEDKTSRPGSKGSPRASGKSRSSSKEGKKDGKRDKSGSPKREGSGKKSEGKRSSRVTIDEPEKPEKAGKKGKKGKKDGDGSSPKSQKGHKGSSKKGKTPEPEPDLEPEEPTGPPPPQPGDEEWDFVDLNVEPPLAEVLSTQWDGVEKAYVSNCKHVFRNVRHERENIYRYYYQIRKDFLSYLRRPDHKQEFVDQWQKDYNAVPDDMREDEETRGELHQRVDDLRERLWNICDERKEQAERERETIMNDGWLDDRLGVLSNHYITTMQSELDRYQDTVRLLKDYYKGMDGQIPDALNINYERIPLIELPVERPETPEKAESETAAVSISDDHPGTAKSDRSKSPKGKSPKDKDKDRSKSPKDRGKSPKDRGKSPKEEKGGRKSQTPSAKGKRNRSKDKDSPAEESPPSDGAGLRIKIPLVPRRPVSPDPDTKPGTTPGKEKKDKKKDKKGAADEVPGFESPMPPQDPDEKLLFDAHWFATSAIVQMMSQEMAAKEAEEEAKRMRDLEKDNEKNKGKPGKKGGKKGGKSRSPSPKKGKKDTDSTVAATPPLEDLSEEEKLKKLTRERMREEYYFAIKEEETASKIRLDLIKAIAMAVLQDLKIKADSAFKDMNDWLGARFLKEMESIDTMSEVMRHAIEEARRLKEQVILQQEDFLVDSDHHVLKSPSPPPAPEMVEAVMSEHFTVNQLYNLYQQFSSIAPSGIMSTKSFVETLENIVSVSHGMEQLPDSWMHITPGQIHEISNALATETDYVDWRRLLLALTWPVPVPTQAQLLDTLQRFKEMDQKDTGYVTREQYDRMDLWFKTGDNSSDSYDRKTSLKKILFDIFADHREFPSKLNYLSMLMYFSAVPNSHEGFLRALSVVSNTHMPRLQKPLPGTAAPEERVTSTVDSINLEANEEEREDKAAVEPSMTADKIPPEAVDAVVPLDSLYRVFHHSEIASGDSHRFSVSVDPEDATSKEKLSVVYVELGDESLKPVLYRVLIEHPLIQDIVVACKSFKALDLKGILSSSTDHAELNSLKTMD</sequence>
<feature type="compositionally biased region" description="Basic residues" evidence="2">
    <location>
        <begin position="1082"/>
        <end position="1092"/>
    </location>
</feature>
<dbReference type="PANTHER" id="PTHR14919:SF0">
    <property type="entry name" value="SPERM FLAGELLAR PROTEIN 2"/>
    <property type="match status" value="1"/>
</dbReference>
<feature type="compositionally biased region" description="Basic and acidic residues" evidence="2">
    <location>
        <begin position="1324"/>
        <end position="1375"/>
    </location>
</feature>
<dbReference type="Pfam" id="PF24082">
    <property type="entry name" value="SPEF2_C"/>
    <property type="match status" value="1"/>
</dbReference>
<evidence type="ECO:0000256" key="2">
    <source>
        <dbReference type="SAM" id="MobiDB-lite"/>
    </source>
</evidence>
<dbReference type="Pfam" id="PF22946">
    <property type="entry name" value="SPEF2_D5"/>
    <property type="match status" value="1"/>
</dbReference>
<dbReference type="Gene3D" id="3.40.50.300">
    <property type="entry name" value="P-loop containing nucleotide triphosphate hydrolases"/>
    <property type="match status" value="2"/>
</dbReference>
<organism evidence="4 5">
    <name type="scientific">Littorina saxatilis</name>
    <dbReference type="NCBI Taxonomy" id="31220"/>
    <lineage>
        <taxon>Eukaryota</taxon>
        <taxon>Metazoa</taxon>
        <taxon>Spiralia</taxon>
        <taxon>Lophotrochozoa</taxon>
        <taxon>Mollusca</taxon>
        <taxon>Gastropoda</taxon>
        <taxon>Caenogastropoda</taxon>
        <taxon>Littorinimorpha</taxon>
        <taxon>Littorinoidea</taxon>
        <taxon>Littorinidae</taxon>
        <taxon>Littorina</taxon>
    </lineage>
</organism>
<feature type="region of interest" description="Disordered" evidence="2">
    <location>
        <begin position="307"/>
        <end position="335"/>
    </location>
</feature>
<dbReference type="InterPro" id="IPR054517">
    <property type="entry name" value="SPEF2_D5"/>
</dbReference>
<evidence type="ECO:0000256" key="1">
    <source>
        <dbReference type="SAM" id="Coils"/>
    </source>
</evidence>
<dbReference type="Pfam" id="PF00406">
    <property type="entry name" value="ADK"/>
    <property type="match status" value="1"/>
</dbReference>
<feature type="compositionally biased region" description="Low complexity" evidence="2">
    <location>
        <begin position="1003"/>
        <end position="1017"/>
    </location>
</feature>
<dbReference type="Pfam" id="PF06294">
    <property type="entry name" value="CH_2"/>
    <property type="match status" value="1"/>
</dbReference>
<feature type="region of interest" description="Disordered" evidence="2">
    <location>
        <begin position="804"/>
        <end position="830"/>
    </location>
</feature>